<dbReference type="PANTHER" id="PTHR30558:SF12">
    <property type="entry name" value="BIOPOLYMER TRANSPORT PROTEIN EXBD"/>
    <property type="match status" value="1"/>
</dbReference>
<protein>
    <submittedName>
        <fullName evidence="14">Biopolymer transporter ExbD</fullName>
    </submittedName>
</protein>
<evidence type="ECO:0000256" key="13">
    <source>
        <dbReference type="SAM" id="Phobius"/>
    </source>
</evidence>
<dbReference type="Proteomes" id="UP000012179">
    <property type="component" value="Chromosome"/>
</dbReference>
<name>A0A1W6SMT9_9PROT</name>
<accession>A0A1W6SMT9</accession>
<dbReference type="GO" id="GO:0005886">
    <property type="term" value="C:plasma membrane"/>
    <property type="evidence" value="ECO:0007669"/>
    <property type="project" value="UniProtKB-SubCell"/>
</dbReference>
<organism evidence="14 15">
    <name type="scientific">Nitrosospira lacus</name>
    <dbReference type="NCBI Taxonomy" id="1288494"/>
    <lineage>
        <taxon>Bacteria</taxon>
        <taxon>Pseudomonadati</taxon>
        <taxon>Pseudomonadota</taxon>
        <taxon>Betaproteobacteria</taxon>
        <taxon>Nitrosomonadales</taxon>
        <taxon>Nitrosomonadaceae</taxon>
        <taxon>Nitrosospira</taxon>
    </lineage>
</organism>
<keyword evidence="10 13" id="KW-1133">Transmembrane helix</keyword>
<comment type="subunit">
    <text evidence="4">The accessory proteins ExbB and ExbD seem to form a complex with TonB.</text>
</comment>
<evidence type="ECO:0000256" key="6">
    <source>
        <dbReference type="ARBA" id="ARBA00022475"/>
    </source>
</evidence>
<dbReference type="Gene3D" id="3.30.420.270">
    <property type="match status" value="1"/>
</dbReference>
<keyword evidence="7" id="KW-0997">Cell inner membrane</keyword>
<dbReference type="OrthoDB" id="195377at2"/>
<evidence type="ECO:0000256" key="11">
    <source>
        <dbReference type="ARBA" id="ARBA00023136"/>
    </source>
</evidence>
<dbReference type="GO" id="GO:0015031">
    <property type="term" value="P:protein transport"/>
    <property type="evidence" value="ECO:0007669"/>
    <property type="project" value="UniProtKB-KW"/>
</dbReference>
<evidence type="ECO:0000313" key="14">
    <source>
        <dbReference type="EMBL" id="ARO87123.1"/>
    </source>
</evidence>
<evidence type="ECO:0000256" key="5">
    <source>
        <dbReference type="ARBA" id="ARBA00022448"/>
    </source>
</evidence>
<dbReference type="GO" id="GO:0022857">
    <property type="term" value="F:transmembrane transporter activity"/>
    <property type="evidence" value="ECO:0007669"/>
    <property type="project" value="InterPro"/>
</dbReference>
<evidence type="ECO:0000256" key="8">
    <source>
        <dbReference type="ARBA" id="ARBA00022692"/>
    </source>
</evidence>
<keyword evidence="11 13" id="KW-0472">Membrane</keyword>
<dbReference type="eggNOG" id="COG0848">
    <property type="taxonomic scope" value="Bacteria"/>
</dbReference>
<evidence type="ECO:0000256" key="12">
    <source>
        <dbReference type="RuleBase" id="RU003879"/>
    </source>
</evidence>
<gene>
    <name evidence="14" type="ORF">EBAPG3_004700</name>
</gene>
<dbReference type="Pfam" id="PF02472">
    <property type="entry name" value="ExbD"/>
    <property type="match status" value="1"/>
</dbReference>
<dbReference type="PANTHER" id="PTHR30558">
    <property type="entry name" value="EXBD MEMBRANE COMPONENT OF PMF-DRIVEN MACROMOLECULE IMPORT SYSTEM"/>
    <property type="match status" value="1"/>
</dbReference>
<keyword evidence="15" id="KW-1185">Reference proteome</keyword>
<dbReference type="InterPro" id="IPR003400">
    <property type="entry name" value="ExbD"/>
</dbReference>
<sequence length="134" mass="14365">MQIQNESQPYDTINITPMLDLAYVLLVIFILMTTAGVQGLTMNLPKPSSKPSTEQHEVKIVQIQESGGMLMNGVGVSLAELETHLSATKARDPKFAVMIKGDAKAPYAGVIAVVDLVTRLEIENVGLVTAKIGS</sequence>
<reference evidence="14 15" key="1">
    <citation type="journal article" date="2015" name="Int. J. Syst. Evol. Microbiol.">
        <title>Nitrosospira lacus sp. nov., a psychrotolerant, ammonia-oxidizing bacterium from sandy lake sediment.</title>
        <authorList>
            <person name="Urakawa H."/>
            <person name="Garcia J.C."/>
            <person name="Nielsen J.L."/>
            <person name="Le V.Q."/>
            <person name="Kozlowski J.A."/>
            <person name="Stein L.Y."/>
            <person name="Lim C.K."/>
            <person name="Pommerening-Roser A."/>
            <person name="Martens-Habbena W."/>
            <person name="Stahl D.A."/>
            <person name="Klotz M.G."/>
        </authorList>
    </citation>
    <scope>NUCLEOTIDE SEQUENCE [LARGE SCALE GENOMIC DNA]</scope>
    <source>
        <strain evidence="14 15">APG3</strain>
    </source>
</reference>
<comment type="subcellular location">
    <subcellularLocation>
        <location evidence="2">Cell inner membrane</location>
        <topology evidence="2">Single-pass type II membrane protein</topology>
    </subcellularLocation>
    <subcellularLocation>
        <location evidence="12">Cell membrane</location>
        <topology evidence="12">Single-pass type II membrane protein</topology>
    </subcellularLocation>
</comment>
<keyword evidence="6" id="KW-1003">Cell membrane</keyword>
<evidence type="ECO:0000256" key="9">
    <source>
        <dbReference type="ARBA" id="ARBA00022927"/>
    </source>
</evidence>
<evidence type="ECO:0000256" key="10">
    <source>
        <dbReference type="ARBA" id="ARBA00022989"/>
    </source>
</evidence>
<comment type="similarity">
    <text evidence="3 12">Belongs to the ExbD/TolR family.</text>
</comment>
<evidence type="ECO:0000256" key="3">
    <source>
        <dbReference type="ARBA" id="ARBA00005811"/>
    </source>
</evidence>
<feature type="transmembrane region" description="Helical" evidence="13">
    <location>
        <begin position="21"/>
        <end position="40"/>
    </location>
</feature>
<dbReference type="EMBL" id="CP021106">
    <property type="protein sequence ID" value="ARO87123.1"/>
    <property type="molecule type" value="Genomic_DNA"/>
</dbReference>
<keyword evidence="5 12" id="KW-0813">Transport</keyword>
<evidence type="ECO:0000256" key="1">
    <source>
        <dbReference type="ARBA" id="ARBA00003540"/>
    </source>
</evidence>
<evidence type="ECO:0000256" key="2">
    <source>
        <dbReference type="ARBA" id="ARBA00004249"/>
    </source>
</evidence>
<comment type="function">
    <text evidence="1">Involved in the TonB-dependent energy-dependent transport of various receptor-bound substrates.</text>
</comment>
<evidence type="ECO:0000256" key="4">
    <source>
        <dbReference type="ARBA" id="ARBA00011471"/>
    </source>
</evidence>
<keyword evidence="9 12" id="KW-0653">Protein transport</keyword>
<evidence type="ECO:0000313" key="15">
    <source>
        <dbReference type="Proteomes" id="UP000012179"/>
    </source>
</evidence>
<keyword evidence="8 12" id="KW-0812">Transmembrane</keyword>
<dbReference type="AlphaFoldDB" id="A0A1W6SMT9"/>
<evidence type="ECO:0000256" key="7">
    <source>
        <dbReference type="ARBA" id="ARBA00022519"/>
    </source>
</evidence>
<proteinExistence type="inferred from homology"/>
<dbReference type="RefSeq" id="WP_040851261.1">
    <property type="nucleotide sequence ID" value="NZ_CP021106.3"/>
</dbReference>
<dbReference type="KEGG" id="nlc:EBAPG3_004700"/>